<proteinExistence type="predicted"/>
<dbReference type="GO" id="GO:0009897">
    <property type="term" value="C:external side of plasma membrane"/>
    <property type="evidence" value="ECO:0007669"/>
    <property type="project" value="TreeGrafter"/>
</dbReference>
<comment type="caution">
    <text evidence="11">The sequence shown here is derived from an EMBL/GenBank/DDBJ whole genome shotgun (WGS) entry which is preliminary data.</text>
</comment>
<evidence type="ECO:0000256" key="7">
    <source>
        <dbReference type="ARBA" id="ARBA00023180"/>
    </source>
</evidence>
<accession>A0A401SL91</accession>
<feature type="transmembrane region" description="Helical" evidence="8">
    <location>
        <begin position="344"/>
        <end position="366"/>
    </location>
</feature>
<dbReference type="PROSITE" id="PS50853">
    <property type="entry name" value="FN3"/>
    <property type="match status" value="1"/>
</dbReference>
<dbReference type="OMA" id="GPIPSQC"/>
<dbReference type="CDD" id="cd00063">
    <property type="entry name" value="FN3"/>
    <property type="match status" value="1"/>
</dbReference>
<keyword evidence="6" id="KW-0675">Receptor</keyword>
<evidence type="ECO:0000256" key="6">
    <source>
        <dbReference type="ARBA" id="ARBA00023170"/>
    </source>
</evidence>
<dbReference type="SUPFAM" id="SSF49265">
    <property type="entry name" value="Fibronectin type III"/>
    <property type="match status" value="3"/>
</dbReference>
<sequence>MDLKSISVFFALMLWQSADSEMLTSVDPPTNLQVIDPGYLGPLRMCWQAPTSLANKKLCVRYMLSYCNVNSTNCKRVITKQLEYTDGFNFNEEIIVKVRTLVKDQCKSAMELQSDWVEIIYRPPLEGHADSKVKDLQCIVYNLEYMECLWQDGMAVPQTINYTLYYWHEDLEQTMQCNNYIKHHGRTVGCHFQSDDLIEFTDFNICINGSLEMEPVRPAYFTLQLQDLVKAAAPAEVKLTLSSADTISIQWEPPAGKIKPHCLKYELQFRGKSSDWEAKVISEGVTSTTLNVTTNTIYCVHVRAAVNMFCADDSFWSDWSSVHCLTVRSEGGDNVTIQLNVAKLVVLIALMSITLILTLSTIYCWIRWKRLIAKKKLNRLLNDNIKDIKKCIHIDY</sequence>
<evidence type="ECO:0000256" key="1">
    <source>
        <dbReference type="ARBA" id="ARBA00004479"/>
    </source>
</evidence>
<evidence type="ECO:0000313" key="11">
    <source>
        <dbReference type="EMBL" id="GCC31149.1"/>
    </source>
</evidence>
<evidence type="ECO:0000256" key="9">
    <source>
        <dbReference type="SAM" id="SignalP"/>
    </source>
</evidence>
<dbReference type="Pfam" id="PF09240">
    <property type="entry name" value="IL6Ra-bind"/>
    <property type="match status" value="1"/>
</dbReference>
<dbReference type="EMBL" id="BEZZ01000345">
    <property type="protein sequence ID" value="GCC31149.1"/>
    <property type="molecule type" value="Genomic_DNA"/>
</dbReference>
<comment type="subcellular location">
    <subcellularLocation>
        <location evidence="1">Membrane</location>
        <topology evidence="1">Single-pass type I membrane protein</topology>
    </subcellularLocation>
</comment>
<dbReference type="Gene3D" id="2.60.40.10">
    <property type="entry name" value="Immunoglobulins"/>
    <property type="match status" value="3"/>
</dbReference>
<keyword evidence="12" id="KW-1185">Reference proteome</keyword>
<dbReference type="GO" id="GO:0004896">
    <property type="term" value="F:cytokine receptor activity"/>
    <property type="evidence" value="ECO:0007669"/>
    <property type="project" value="TreeGrafter"/>
</dbReference>
<dbReference type="PANTHER" id="PTHR23037:SF45">
    <property type="entry name" value="INTERLEUKIN 13 RECEPTOR SUBUNIT ALPHA 2"/>
    <property type="match status" value="1"/>
</dbReference>
<evidence type="ECO:0000256" key="4">
    <source>
        <dbReference type="ARBA" id="ARBA00022989"/>
    </source>
</evidence>
<evidence type="ECO:0000259" key="10">
    <source>
        <dbReference type="PROSITE" id="PS50853"/>
    </source>
</evidence>
<dbReference type="InterPro" id="IPR015321">
    <property type="entry name" value="TypeI_recpt_CBD"/>
</dbReference>
<protein>
    <recommendedName>
        <fullName evidence="10">Fibronectin type-III domain-containing protein</fullName>
    </recommendedName>
</protein>
<gene>
    <name evidence="11" type="ORF">chiPu_0009605</name>
</gene>
<dbReference type="OrthoDB" id="9826641at2759"/>
<dbReference type="AlphaFoldDB" id="A0A401SL91"/>
<evidence type="ECO:0000256" key="8">
    <source>
        <dbReference type="SAM" id="Phobius"/>
    </source>
</evidence>
<dbReference type="Proteomes" id="UP000287033">
    <property type="component" value="Unassembled WGS sequence"/>
</dbReference>
<keyword evidence="7" id="KW-0325">Glycoprotein</keyword>
<name>A0A401SL91_CHIPU</name>
<feature type="signal peptide" evidence="9">
    <location>
        <begin position="1"/>
        <end position="20"/>
    </location>
</feature>
<keyword evidence="2 8" id="KW-0812">Transmembrane</keyword>
<reference evidence="11 12" key="1">
    <citation type="journal article" date="2018" name="Nat. Ecol. Evol.">
        <title>Shark genomes provide insights into elasmobranch evolution and the origin of vertebrates.</title>
        <authorList>
            <person name="Hara Y"/>
            <person name="Yamaguchi K"/>
            <person name="Onimaru K"/>
            <person name="Kadota M"/>
            <person name="Koyanagi M"/>
            <person name="Keeley SD"/>
            <person name="Tatsumi K"/>
            <person name="Tanaka K"/>
            <person name="Motone F"/>
            <person name="Kageyama Y"/>
            <person name="Nozu R"/>
            <person name="Adachi N"/>
            <person name="Nishimura O"/>
            <person name="Nakagawa R"/>
            <person name="Tanegashima C"/>
            <person name="Kiyatake I"/>
            <person name="Matsumoto R"/>
            <person name="Murakumo K"/>
            <person name="Nishida K"/>
            <person name="Terakita A"/>
            <person name="Kuratani S"/>
            <person name="Sato K"/>
            <person name="Hyodo S Kuraku.S."/>
        </authorList>
    </citation>
    <scope>NUCLEOTIDE SEQUENCE [LARGE SCALE GENOMIC DNA]</scope>
</reference>
<dbReference type="STRING" id="137246.A0A401SL91"/>
<dbReference type="InterPro" id="IPR003961">
    <property type="entry name" value="FN3_dom"/>
</dbReference>
<dbReference type="InterPro" id="IPR036116">
    <property type="entry name" value="FN3_sf"/>
</dbReference>
<dbReference type="InterPro" id="IPR013783">
    <property type="entry name" value="Ig-like_fold"/>
</dbReference>
<evidence type="ECO:0000313" key="12">
    <source>
        <dbReference type="Proteomes" id="UP000287033"/>
    </source>
</evidence>
<feature type="domain" description="Fibronectin type-III" evidence="10">
    <location>
        <begin position="233"/>
        <end position="329"/>
    </location>
</feature>
<feature type="chain" id="PRO_5019361657" description="Fibronectin type-III domain-containing protein" evidence="9">
    <location>
        <begin position="21"/>
        <end position="396"/>
    </location>
</feature>
<keyword evidence="3 9" id="KW-0732">Signal</keyword>
<keyword evidence="4 8" id="KW-1133">Transmembrane helix</keyword>
<keyword evidence="5 8" id="KW-0472">Membrane</keyword>
<evidence type="ECO:0000256" key="5">
    <source>
        <dbReference type="ARBA" id="ARBA00023136"/>
    </source>
</evidence>
<evidence type="ECO:0000256" key="2">
    <source>
        <dbReference type="ARBA" id="ARBA00022692"/>
    </source>
</evidence>
<evidence type="ECO:0000256" key="3">
    <source>
        <dbReference type="ARBA" id="ARBA00022729"/>
    </source>
</evidence>
<organism evidence="11 12">
    <name type="scientific">Chiloscyllium punctatum</name>
    <name type="common">Brownbanded bambooshark</name>
    <name type="synonym">Hemiscyllium punctatum</name>
    <dbReference type="NCBI Taxonomy" id="137246"/>
    <lineage>
        <taxon>Eukaryota</taxon>
        <taxon>Metazoa</taxon>
        <taxon>Chordata</taxon>
        <taxon>Craniata</taxon>
        <taxon>Vertebrata</taxon>
        <taxon>Chondrichthyes</taxon>
        <taxon>Elasmobranchii</taxon>
        <taxon>Galeomorphii</taxon>
        <taxon>Galeoidea</taxon>
        <taxon>Orectolobiformes</taxon>
        <taxon>Hemiscylliidae</taxon>
        <taxon>Chiloscyllium</taxon>
    </lineage>
</organism>
<dbReference type="PANTHER" id="PTHR23037">
    <property type="entry name" value="CYTOKINE RECEPTOR"/>
    <property type="match status" value="1"/>
</dbReference>